<dbReference type="EMBL" id="BKCJ010003140">
    <property type="protein sequence ID" value="GEU53232.1"/>
    <property type="molecule type" value="Genomic_DNA"/>
</dbReference>
<organism evidence="1">
    <name type="scientific">Tanacetum cinerariifolium</name>
    <name type="common">Dalmatian daisy</name>
    <name type="synonym">Chrysanthemum cinerariifolium</name>
    <dbReference type="NCBI Taxonomy" id="118510"/>
    <lineage>
        <taxon>Eukaryota</taxon>
        <taxon>Viridiplantae</taxon>
        <taxon>Streptophyta</taxon>
        <taxon>Embryophyta</taxon>
        <taxon>Tracheophyta</taxon>
        <taxon>Spermatophyta</taxon>
        <taxon>Magnoliopsida</taxon>
        <taxon>eudicotyledons</taxon>
        <taxon>Gunneridae</taxon>
        <taxon>Pentapetalae</taxon>
        <taxon>asterids</taxon>
        <taxon>campanulids</taxon>
        <taxon>Asterales</taxon>
        <taxon>Asteraceae</taxon>
        <taxon>Asteroideae</taxon>
        <taxon>Anthemideae</taxon>
        <taxon>Anthemidinae</taxon>
        <taxon>Tanacetum</taxon>
    </lineage>
</organism>
<protein>
    <submittedName>
        <fullName evidence="1">Reverse transcriptase domain-containing protein</fullName>
    </submittedName>
</protein>
<dbReference type="CDD" id="cd00303">
    <property type="entry name" value="retropepsin_like"/>
    <property type="match status" value="1"/>
</dbReference>
<name>A0A6L2KXM2_TANCI</name>
<dbReference type="GO" id="GO:0003964">
    <property type="term" value="F:RNA-directed DNA polymerase activity"/>
    <property type="evidence" value="ECO:0007669"/>
    <property type="project" value="UniProtKB-KW"/>
</dbReference>
<gene>
    <name evidence="1" type="ORF">Tci_025210</name>
</gene>
<evidence type="ECO:0000313" key="1">
    <source>
        <dbReference type="EMBL" id="GEU53232.1"/>
    </source>
</evidence>
<sequence length="398" mass="45186">MANDQPMWGNNRAVAPTPRAVIIAVDLGDNFTIKGHHLSMIKDRQFDGRSWADPHKHIAEFVEVCGMFCYDDTNVGAIKLKLFPLSLAGEGKIWFNKLSPDKPTQAILDAGGIFLNKTPNEAHQLLEDRVLLKLDWSKENKTKPLRKTVAFAESDENSPLLKKMEALTTRIDSHFKEIIGDMKEIRDGCNKYGGPHPSSDYDDKPLGGPMEEEENYASGGYQGGYRGNYYVEYLALDDLGVSINLMPYSLYAALFGTTLKPTRMSIRLANHTYQYHMGVAKNMFVQVIKSMFLIDFVILQMEENDRVPLILGRPFLHTVDAIIRDKNKELNLGIREDRATFHIDKAMQHSHVNDDTCFRMDVIDEITEDELDDLLDDSKPFLTTTEKISETSLDKEFD</sequence>
<dbReference type="PANTHER" id="PTHR33067">
    <property type="entry name" value="RNA-DIRECTED DNA POLYMERASE-RELATED"/>
    <property type="match status" value="1"/>
</dbReference>
<dbReference type="AlphaFoldDB" id="A0A6L2KXM2"/>
<keyword evidence="1" id="KW-0808">Transferase</keyword>
<dbReference type="InterPro" id="IPR021109">
    <property type="entry name" value="Peptidase_aspartic_dom_sf"/>
</dbReference>
<accession>A0A6L2KXM2</accession>
<proteinExistence type="predicted"/>
<comment type="caution">
    <text evidence="1">The sequence shown here is derived from an EMBL/GenBank/DDBJ whole genome shotgun (WGS) entry which is preliminary data.</text>
</comment>
<dbReference type="PANTHER" id="PTHR33067:SF35">
    <property type="entry name" value="ASPARTIC PEPTIDASE DDI1-TYPE DOMAIN-CONTAINING PROTEIN"/>
    <property type="match status" value="1"/>
</dbReference>
<reference evidence="1" key="1">
    <citation type="journal article" date="2019" name="Sci. Rep.">
        <title>Draft genome of Tanacetum cinerariifolium, the natural source of mosquito coil.</title>
        <authorList>
            <person name="Yamashiro T."/>
            <person name="Shiraishi A."/>
            <person name="Satake H."/>
            <person name="Nakayama K."/>
        </authorList>
    </citation>
    <scope>NUCLEOTIDE SEQUENCE</scope>
</reference>
<keyword evidence="1" id="KW-0695">RNA-directed DNA polymerase</keyword>
<keyword evidence="1" id="KW-0548">Nucleotidyltransferase</keyword>
<dbReference type="Gene3D" id="2.40.70.10">
    <property type="entry name" value="Acid Proteases"/>
    <property type="match status" value="1"/>
</dbReference>